<accession>A0A1B1E0V2</accession>
<dbReference type="EMBL" id="CP016248">
    <property type="protein sequence ID" value="ANQ08663.1"/>
    <property type="molecule type" value="Genomic_DNA"/>
</dbReference>
<proteinExistence type="predicted"/>
<organism evidence="1 2">
    <name type="scientific">Plasmodium coatneyi</name>
    <dbReference type="NCBI Taxonomy" id="208452"/>
    <lineage>
        <taxon>Eukaryota</taxon>
        <taxon>Sar</taxon>
        <taxon>Alveolata</taxon>
        <taxon>Apicomplexa</taxon>
        <taxon>Aconoidasida</taxon>
        <taxon>Haemosporida</taxon>
        <taxon>Plasmodiidae</taxon>
        <taxon>Plasmodium</taxon>
    </lineage>
</organism>
<dbReference type="AlphaFoldDB" id="A0A1B1E0V2"/>
<evidence type="ECO:0000313" key="2">
    <source>
        <dbReference type="Proteomes" id="UP000092716"/>
    </source>
</evidence>
<protein>
    <submittedName>
        <fullName evidence="1">Uncharacterized protein</fullName>
    </submittedName>
</protein>
<dbReference type="GeneID" id="30909613"/>
<dbReference type="Proteomes" id="UP000092716">
    <property type="component" value="Chromosome 10"/>
</dbReference>
<gene>
    <name evidence="1" type="ORF">PCOAH_00028820</name>
</gene>
<dbReference type="VEuPathDB" id="PlasmoDB:PCOAH_00028820"/>
<dbReference type="RefSeq" id="XP_019915358.1">
    <property type="nucleotide sequence ID" value="XM_020059684.1"/>
</dbReference>
<reference evidence="2" key="1">
    <citation type="submission" date="2016-06" db="EMBL/GenBank/DDBJ databases">
        <title>First high quality genome sequence of Plasmodium coatneyi using continuous long reads from single molecule, real-time sequencing.</title>
        <authorList>
            <person name="Chien J.-T."/>
            <person name="Pakala S.B."/>
            <person name="Geraldo J.A."/>
            <person name="Lapp S.A."/>
            <person name="Barnwell J.W."/>
            <person name="Kissinger J.C."/>
            <person name="Galinski M.R."/>
            <person name="Humphrey J.C."/>
        </authorList>
    </citation>
    <scope>NUCLEOTIDE SEQUENCE [LARGE SCALE GENOMIC DNA]</scope>
    <source>
        <strain evidence="2">Hackeri</strain>
    </source>
</reference>
<dbReference type="KEGG" id="pcot:PCOAH_00028820"/>
<name>A0A1B1E0V2_9APIC</name>
<evidence type="ECO:0000313" key="1">
    <source>
        <dbReference type="EMBL" id="ANQ08663.1"/>
    </source>
</evidence>
<keyword evidence="2" id="KW-1185">Reference proteome</keyword>
<sequence length="509" mass="59489">MRSFNSISNTQQLLHFFDSLIADGYIITILGVKHVLKLSSDLCQKFILFYFQQRKDQLRPIYLVQGVNKYKTEYICSIFHEKDTLRMLREGSYSVNLYGVHSNRNMANLSALWKKELNEIHKTYQKDARGQPIIPQFSNMLLTDVKAKIDQYCPNSKYQFPHIMYIADKEDEKNINFEPSVGNAGTNENKNGMWGRNCNNFRPGTQYIDMYFRRKIPEEEKIDAFQFKESNEYKPVAPQGMHQMMGTNYFHNMVGYNYGTKQEDTNFGEKIPHVYCQTNVSDANFENNNWKSFMARMIQSTNARIAENNMKERKNLGKKRKPNSYAYFSNAKRECTVEDIINANVNKPNSGMKPKAGTVVITMNNAGHEDEAVVVPGRTWIKENTFPNEEVQYDQKHMKFHVSNNYLNMKMHDFDSSYWEKQLTQKKTASKIVYTEEEAQDVINGVTWDQSVDMFFENGYFVVVDKGTPEMKEVSISQERKNKGNSPFYNKNKKHTQQTLLTNFFRKVP</sequence>
<dbReference type="OrthoDB" id="381955at2759"/>